<evidence type="ECO:0000313" key="3">
    <source>
        <dbReference type="Proteomes" id="UP000765509"/>
    </source>
</evidence>
<proteinExistence type="predicted"/>
<name>A0A9Q3PET1_9BASI</name>
<evidence type="ECO:0000313" key="2">
    <source>
        <dbReference type="EMBL" id="MBW0558605.1"/>
    </source>
</evidence>
<feature type="compositionally biased region" description="Acidic residues" evidence="1">
    <location>
        <begin position="88"/>
        <end position="103"/>
    </location>
</feature>
<evidence type="ECO:0000256" key="1">
    <source>
        <dbReference type="SAM" id="MobiDB-lite"/>
    </source>
</evidence>
<reference evidence="2" key="1">
    <citation type="submission" date="2021-03" db="EMBL/GenBank/DDBJ databases">
        <title>Draft genome sequence of rust myrtle Austropuccinia psidii MF-1, a brazilian biotype.</title>
        <authorList>
            <person name="Quecine M.C."/>
            <person name="Pachon D.M.R."/>
            <person name="Bonatelli M.L."/>
            <person name="Correr F.H."/>
            <person name="Franceschini L.M."/>
            <person name="Leite T.F."/>
            <person name="Margarido G.R.A."/>
            <person name="Almeida C.A."/>
            <person name="Ferrarezi J.A."/>
            <person name="Labate C.A."/>
        </authorList>
    </citation>
    <scope>NUCLEOTIDE SEQUENCE</scope>
    <source>
        <strain evidence="2">MF-1</strain>
    </source>
</reference>
<feature type="compositionally biased region" description="Polar residues" evidence="1">
    <location>
        <begin position="34"/>
        <end position="44"/>
    </location>
</feature>
<feature type="region of interest" description="Disordered" evidence="1">
    <location>
        <begin position="1"/>
        <end position="124"/>
    </location>
</feature>
<accession>A0A9Q3PET1</accession>
<dbReference type="Proteomes" id="UP000765509">
    <property type="component" value="Unassembled WGS sequence"/>
</dbReference>
<gene>
    <name evidence="2" type="ORF">O181_098320</name>
</gene>
<protein>
    <submittedName>
        <fullName evidence="2">Uncharacterized protein</fullName>
    </submittedName>
</protein>
<feature type="region of interest" description="Disordered" evidence="1">
    <location>
        <begin position="145"/>
        <end position="164"/>
    </location>
</feature>
<dbReference type="EMBL" id="AVOT02066932">
    <property type="protein sequence ID" value="MBW0558605.1"/>
    <property type="molecule type" value="Genomic_DNA"/>
</dbReference>
<sequence length="164" mass="17653">MPVQHSPPAKNTISQRHKAVLTPAARAPLDCTPSFHQLSANLNRGPQMEGAEPSRRGGVKSKRSRSFSGLLGGYSSISQGLRSRSGEAEDEEGEESEETEVADALEGAPEASKAPYISPSNQTLVSKVEPSFLKMMEQMTQFMGKLTQSVSPRENSRAPALETP</sequence>
<organism evidence="2 3">
    <name type="scientific">Austropuccinia psidii MF-1</name>
    <dbReference type="NCBI Taxonomy" id="1389203"/>
    <lineage>
        <taxon>Eukaryota</taxon>
        <taxon>Fungi</taxon>
        <taxon>Dikarya</taxon>
        <taxon>Basidiomycota</taxon>
        <taxon>Pucciniomycotina</taxon>
        <taxon>Pucciniomycetes</taxon>
        <taxon>Pucciniales</taxon>
        <taxon>Sphaerophragmiaceae</taxon>
        <taxon>Austropuccinia</taxon>
    </lineage>
</organism>
<keyword evidence="3" id="KW-1185">Reference proteome</keyword>
<dbReference type="AlphaFoldDB" id="A0A9Q3PET1"/>
<comment type="caution">
    <text evidence="2">The sequence shown here is derived from an EMBL/GenBank/DDBJ whole genome shotgun (WGS) entry which is preliminary data.</text>
</comment>